<dbReference type="Gene3D" id="3.30.310.80">
    <property type="entry name" value="Kinase associated domain 1, KA1"/>
    <property type="match status" value="1"/>
</dbReference>
<gene>
    <name evidence="19" type="ORF">DSTB1V02_LOCUS7780</name>
</gene>
<comment type="catalytic activity">
    <reaction evidence="13">
        <text>L-threonyl-[protein] + ATP = O-phospho-L-threonyl-[protein] + ADP + H(+)</text>
        <dbReference type="Rhea" id="RHEA:46608"/>
        <dbReference type="Rhea" id="RHEA-COMP:11060"/>
        <dbReference type="Rhea" id="RHEA-COMP:11605"/>
        <dbReference type="ChEBI" id="CHEBI:15378"/>
        <dbReference type="ChEBI" id="CHEBI:30013"/>
        <dbReference type="ChEBI" id="CHEBI:30616"/>
        <dbReference type="ChEBI" id="CHEBI:61977"/>
        <dbReference type="ChEBI" id="CHEBI:456216"/>
        <dbReference type="EC" id="2.7.11.1"/>
    </reaction>
</comment>
<dbReference type="InterPro" id="IPR011009">
    <property type="entry name" value="Kinase-like_dom_sf"/>
</dbReference>
<dbReference type="Pfam" id="PF21594">
    <property type="entry name" value="UBA_MELK"/>
    <property type="match status" value="1"/>
</dbReference>
<dbReference type="FunFam" id="1.10.510.10:FF:000271">
    <property type="entry name" value="Non-specific serine/threonine protein kinase"/>
    <property type="match status" value="1"/>
</dbReference>
<comment type="subcellular location">
    <subcellularLocation>
        <location evidence="1">Cell membrane</location>
        <topology evidence="1">Peripheral membrane protein</topology>
    </subcellularLocation>
</comment>
<dbReference type="GO" id="GO:0004674">
    <property type="term" value="F:protein serine/threonine kinase activity"/>
    <property type="evidence" value="ECO:0007669"/>
    <property type="project" value="UniProtKB-KW"/>
</dbReference>
<evidence type="ECO:0000256" key="2">
    <source>
        <dbReference type="ARBA" id="ARBA00006234"/>
    </source>
</evidence>
<dbReference type="GO" id="GO:0008289">
    <property type="term" value="F:lipid binding"/>
    <property type="evidence" value="ECO:0007669"/>
    <property type="project" value="UniProtKB-KW"/>
</dbReference>
<keyword evidence="4" id="KW-1003">Cell membrane</keyword>
<dbReference type="InterPro" id="IPR048637">
    <property type="entry name" value="MELK_UBA"/>
</dbReference>
<keyword evidence="11" id="KW-0472">Membrane</keyword>
<feature type="domain" description="Protein kinase" evidence="17">
    <location>
        <begin position="31"/>
        <end position="283"/>
    </location>
</feature>
<keyword evidence="10" id="KW-0446">Lipid-binding</keyword>
<evidence type="ECO:0000259" key="17">
    <source>
        <dbReference type="PROSITE" id="PS50011"/>
    </source>
</evidence>
<dbReference type="GO" id="GO:0005524">
    <property type="term" value="F:ATP binding"/>
    <property type="evidence" value="ECO:0007669"/>
    <property type="project" value="UniProtKB-UniRule"/>
</dbReference>
<dbReference type="EMBL" id="LR901165">
    <property type="protein sequence ID" value="CAD7247956.1"/>
    <property type="molecule type" value="Genomic_DNA"/>
</dbReference>
<dbReference type="SUPFAM" id="SSF103243">
    <property type="entry name" value="KA1-like"/>
    <property type="match status" value="1"/>
</dbReference>
<evidence type="ECO:0000259" key="18">
    <source>
        <dbReference type="PROSITE" id="PS50032"/>
    </source>
</evidence>
<evidence type="ECO:0000256" key="3">
    <source>
        <dbReference type="ARBA" id="ARBA00012513"/>
    </source>
</evidence>
<dbReference type="PROSITE" id="PS50011">
    <property type="entry name" value="PROTEIN_KINASE_DOM"/>
    <property type="match status" value="1"/>
</dbReference>
<evidence type="ECO:0000313" key="20">
    <source>
        <dbReference type="Proteomes" id="UP000677054"/>
    </source>
</evidence>
<dbReference type="SUPFAM" id="SSF56112">
    <property type="entry name" value="Protein kinase-like (PK-like)"/>
    <property type="match status" value="1"/>
</dbReference>
<keyword evidence="7 15" id="KW-0547">Nucleotide-binding</keyword>
<dbReference type="GO" id="GO:0035556">
    <property type="term" value="P:intracellular signal transduction"/>
    <property type="evidence" value="ECO:0007669"/>
    <property type="project" value="TreeGrafter"/>
</dbReference>
<dbReference type="InterPro" id="IPR001772">
    <property type="entry name" value="KA1_dom"/>
</dbReference>
<dbReference type="InterPro" id="IPR000719">
    <property type="entry name" value="Prot_kinase_dom"/>
</dbReference>
<evidence type="ECO:0000256" key="13">
    <source>
        <dbReference type="ARBA" id="ARBA00047899"/>
    </source>
</evidence>
<evidence type="ECO:0000256" key="15">
    <source>
        <dbReference type="PROSITE-ProRule" id="PRU10141"/>
    </source>
</evidence>
<evidence type="ECO:0000256" key="6">
    <source>
        <dbReference type="ARBA" id="ARBA00022679"/>
    </source>
</evidence>
<dbReference type="AlphaFoldDB" id="A0A7R8XIB3"/>
<dbReference type="OrthoDB" id="193931at2759"/>
<dbReference type="Gene3D" id="1.10.510.10">
    <property type="entry name" value="Transferase(Phosphotransferase) domain 1"/>
    <property type="match status" value="1"/>
</dbReference>
<keyword evidence="5" id="KW-0723">Serine/threonine-protein kinase</keyword>
<evidence type="ECO:0000256" key="10">
    <source>
        <dbReference type="ARBA" id="ARBA00023121"/>
    </source>
</evidence>
<keyword evidence="6" id="KW-0808">Transferase</keyword>
<dbReference type="PANTHER" id="PTHR24346:SF30">
    <property type="entry name" value="MATERNAL EMBRYONIC LEUCINE ZIPPER KINASE"/>
    <property type="match status" value="1"/>
</dbReference>
<dbReference type="EMBL" id="CAJPEV010001648">
    <property type="protein sequence ID" value="CAG0893684.1"/>
    <property type="molecule type" value="Genomic_DNA"/>
</dbReference>
<evidence type="ECO:0000256" key="4">
    <source>
        <dbReference type="ARBA" id="ARBA00022475"/>
    </source>
</evidence>
<dbReference type="PROSITE" id="PS50032">
    <property type="entry name" value="KA1"/>
    <property type="match status" value="1"/>
</dbReference>
<keyword evidence="8" id="KW-0418">Kinase</keyword>
<evidence type="ECO:0000256" key="9">
    <source>
        <dbReference type="ARBA" id="ARBA00022840"/>
    </source>
</evidence>
<evidence type="ECO:0000256" key="7">
    <source>
        <dbReference type="ARBA" id="ARBA00022741"/>
    </source>
</evidence>
<dbReference type="GO" id="GO:0005737">
    <property type="term" value="C:cytoplasm"/>
    <property type="evidence" value="ECO:0007669"/>
    <property type="project" value="TreeGrafter"/>
</dbReference>
<dbReference type="InterPro" id="IPR017441">
    <property type="entry name" value="Protein_kinase_ATP_BS"/>
</dbReference>
<feature type="region of interest" description="Disordered" evidence="16">
    <location>
        <begin position="399"/>
        <end position="420"/>
    </location>
</feature>
<protein>
    <recommendedName>
        <fullName evidence="3">non-specific serine/threonine protein kinase</fullName>
        <ecNumber evidence="3">2.7.11.1</ecNumber>
    </recommendedName>
</protein>
<dbReference type="InterPro" id="IPR008271">
    <property type="entry name" value="Ser/Thr_kinase_AS"/>
</dbReference>
<comment type="catalytic activity">
    <reaction evidence="14">
        <text>L-seryl-[protein] + ATP = O-phospho-L-seryl-[protein] + ADP + H(+)</text>
        <dbReference type="Rhea" id="RHEA:17989"/>
        <dbReference type="Rhea" id="RHEA-COMP:9863"/>
        <dbReference type="Rhea" id="RHEA-COMP:11604"/>
        <dbReference type="ChEBI" id="CHEBI:15378"/>
        <dbReference type="ChEBI" id="CHEBI:29999"/>
        <dbReference type="ChEBI" id="CHEBI:30616"/>
        <dbReference type="ChEBI" id="CHEBI:83421"/>
        <dbReference type="ChEBI" id="CHEBI:456216"/>
        <dbReference type="EC" id="2.7.11.1"/>
    </reaction>
</comment>
<keyword evidence="12" id="KW-0131">Cell cycle</keyword>
<dbReference type="InterPro" id="IPR028375">
    <property type="entry name" value="KA1/Ssp2_C"/>
</dbReference>
<comment type="similarity">
    <text evidence="2">Belongs to the protein kinase superfamily. CAMK Ser/Thr protein kinase family. SNF1 subfamily.</text>
</comment>
<evidence type="ECO:0000256" key="1">
    <source>
        <dbReference type="ARBA" id="ARBA00004202"/>
    </source>
</evidence>
<proteinExistence type="inferred from homology"/>
<dbReference type="EC" id="2.7.11.1" evidence="3"/>
<organism evidence="19">
    <name type="scientific">Darwinula stevensoni</name>
    <dbReference type="NCBI Taxonomy" id="69355"/>
    <lineage>
        <taxon>Eukaryota</taxon>
        <taxon>Metazoa</taxon>
        <taxon>Ecdysozoa</taxon>
        <taxon>Arthropoda</taxon>
        <taxon>Crustacea</taxon>
        <taxon>Oligostraca</taxon>
        <taxon>Ostracoda</taxon>
        <taxon>Podocopa</taxon>
        <taxon>Podocopida</taxon>
        <taxon>Darwinulocopina</taxon>
        <taxon>Darwinuloidea</taxon>
        <taxon>Darwinulidae</taxon>
        <taxon>Darwinula</taxon>
    </lineage>
</organism>
<keyword evidence="20" id="KW-1185">Reference proteome</keyword>
<evidence type="ECO:0000256" key="8">
    <source>
        <dbReference type="ARBA" id="ARBA00022777"/>
    </source>
</evidence>
<evidence type="ECO:0000313" key="19">
    <source>
        <dbReference type="EMBL" id="CAD7247956.1"/>
    </source>
</evidence>
<feature type="binding site" evidence="15">
    <location>
        <position position="60"/>
    </location>
    <ligand>
        <name>ATP</name>
        <dbReference type="ChEBI" id="CHEBI:30616"/>
    </ligand>
</feature>
<evidence type="ECO:0000256" key="5">
    <source>
        <dbReference type="ARBA" id="ARBA00022527"/>
    </source>
</evidence>
<dbReference type="PROSITE" id="PS00107">
    <property type="entry name" value="PROTEIN_KINASE_ATP"/>
    <property type="match status" value="1"/>
</dbReference>
<dbReference type="FunFam" id="3.30.200.20:FF:000003">
    <property type="entry name" value="Non-specific serine/threonine protein kinase"/>
    <property type="match status" value="1"/>
</dbReference>
<accession>A0A7R8XIB3</accession>
<evidence type="ECO:0000256" key="16">
    <source>
        <dbReference type="SAM" id="MobiDB-lite"/>
    </source>
</evidence>
<dbReference type="Pfam" id="PF00069">
    <property type="entry name" value="Pkinase"/>
    <property type="match status" value="1"/>
</dbReference>
<keyword evidence="9 15" id="KW-0067">ATP-binding</keyword>
<dbReference type="Pfam" id="PF02149">
    <property type="entry name" value="KA1"/>
    <property type="match status" value="1"/>
</dbReference>
<dbReference type="PROSITE" id="PS00108">
    <property type="entry name" value="PROTEIN_KINASE_ST"/>
    <property type="match status" value="1"/>
</dbReference>
<evidence type="ECO:0000256" key="11">
    <source>
        <dbReference type="ARBA" id="ARBA00023136"/>
    </source>
</evidence>
<evidence type="ECO:0000256" key="12">
    <source>
        <dbReference type="ARBA" id="ARBA00023306"/>
    </source>
</evidence>
<dbReference type="Proteomes" id="UP000677054">
    <property type="component" value="Unassembled WGS sequence"/>
</dbReference>
<reference evidence="19" key="1">
    <citation type="submission" date="2020-11" db="EMBL/GenBank/DDBJ databases">
        <authorList>
            <person name="Tran Van P."/>
        </authorList>
    </citation>
    <scope>NUCLEOTIDE SEQUENCE</scope>
</reference>
<feature type="domain" description="KA1" evidence="18">
    <location>
        <begin position="523"/>
        <end position="572"/>
    </location>
</feature>
<sequence>MSDSDKEDLFYAPAKGLSADAEALSVLEGQYVLHQTIGSGGFAKVKLGTHILTGERVAIKIMDKHQLGHDLPRAYLEVRALKVLCHQHICKLYQVIETTNKIILILEYCPGGELFDYIVSKDRLDEEEARFFFRQIVAAVAYIHSQGFAHRDLKPENMLLDEENRVKLIDFGLCAQPEGGMNCPLETCCGSPAYAAPELIRGSVYLGAEADVWSLGVLLYALLCGFLPFDDDHIPSLYQKIQIGMYEKPNWLSPGAVALIDSMLQTTPIRRITVRQLLHHPWLRTNPSGFLLGPIQYESNYQLIVLDEEVLEEMSLVLSMSPTAVKEEILHWKYDYVTALYFMLMHRKIHHRPLHLRPHSEYIHTGMRGAESLDALDIRKLQKDEKENKYPFLLPVTPAKAKSQQTERESGGVRMSPGLSMDSRLNELMDDQLTMPTRMGKEMKKKGTGVRIGRSIEKGLDRMKNMLTPSKKQSTPSGPTTVKALQNVSTTSSSDPDQILRTLLLGLIEKGISCKQHGYKVRGKADGGRMSFELEVVRIPGYKVVGIKRKRLNGDAWCYKKVCEQVLALTGSIHDSS</sequence>
<dbReference type="PANTHER" id="PTHR24346">
    <property type="entry name" value="MAP/MICROTUBULE AFFINITY-REGULATING KINASE"/>
    <property type="match status" value="1"/>
</dbReference>
<dbReference type="GO" id="GO:0005886">
    <property type="term" value="C:plasma membrane"/>
    <property type="evidence" value="ECO:0007669"/>
    <property type="project" value="UniProtKB-SubCell"/>
</dbReference>
<evidence type="ECO:0000256" key="14">
    <source>
        <dbReference type="ARBA" id="ARBA00048679"/>
    </source>
</evidence>
<name>A0A7R8XIB3_9CRUS</name>
<dbReference type="CDD" id="cd12198">
    <property type="entry name" value="MELK_C"/>
    <property type="match status" value="1"/>
</dbReference>
<dbReference type="SMART" id="SM00220">
    <property type="entry name" value="S_TKc"/>
    <property type="match status" value="1"/>
</dbReference>